<protein>
    <submittedName>
        <fullName evidence="1">Uncharacterized protein</fullName>
    </submittedName>
</protein>
<evidence type="ECO:0000313" key="1">
    <source>
        <dbReference type="EMBL" id="EQB00058.1"/>
    </source>
</evidence>
<name>T0GJ36_9SPHN</name>
<proteinExistence type="predicted"/>
<evidence type="ECO:0000313" key="2">
    <source>
        <dbReference type="Proteomes" id="UP000015524"/>
    </source>
</evidence>
<sequence length="35" mass="3753">MDFKYSSIYSAVRASDGHLAPSKEQLAAQSPVLAN</sequence>
<dbReference type="AlphaFoldDB" id="T0GJ36"/>
<keyword evidence="2" id="KW-1185">Reference proteome</keyword>
<accession>T0GJ36</accession>
<comment type="caution">
    <text evidence="1">The sequence shown here is derived from an EMBL/GenBank/DDBJ whole genome shotgun (WGS) entry which is preliminary data.</text>
</comment>
<gene>
    <name evidence="1" type="ORF">L485_14130</name>
</gene>
<organism evidence="1 2">
    <name type="scientific">Sphingobium baderi LL03</name>
    <dbReference type="NCBI Taxonomy" id="1114964"/>
    <lineage>
        <taxon>Bacteria</taxon>
        <taxon>Pseudomonadati</taxon>
        <taxon>Pseudomonadota</taxon>
        <taxon>Alphaproteobacteria</taxon>
        <taxon>Sphingomonadales</taxon>
        <taxon>Sphingomonadaceae</taxon>
        <taxon>Sphingobium</taxon>
    </lineage>
</organism>
<reference evidence="1 2" key="1">
    <citation type="journal article" date="2013" name="Genome Announc.">
        <title>Draft Genome Sequence of a Hexachlorocyclohexane-Degrading Bacterium, Sphingobium baderi Strain LL03T.</title>
        <authorList>
            <person name="Kaur J."/>
            <person name="Verma H."/>
            <person name="Tripathi C."/>
            <person name="Khurana J.P."/>
            <person name="Lal R."/>
        </authorList>
    </citation>
    <scope>NUCLEOTIDE SEQUENCE [LARGE SCALE GENOMIC DNA]</scope>
    <source>
        <strain evidence="1 2">LL03</strain>
    </source>
</reference>
<dbReference type="EMBL" id="ATIB01000071">
    <property type="protein sequence ID" value="EQB00058.1"/>
    <property type="molecule type" value="Genomic_DNA"/>
</dbReference>
<dbReference type="Proteomes" id="UP000015524">
    <property type="component" value="Unassembled WGS sequence"/>
</dbReference>